<dbReference type="Proteomes" id="UP000198611">
    <property type="component" value="Unassembled WGS sequence"/>
</dbReference>
<dbReference type="PANTHER" id="PTHR34216">
    <property type="match status" value="1"/>
</dbReference>
<organism evidence="4 5">
    <name type="scientific">Thiohalospira halophila DSM 15071</name>
    <dbReference type="NCBI Taxonomy" id="1123397"/>
    <lineage>
        <taxon>Bacteria</taxon>
        <taxon>Pseudomonadati</taxon>
        <taxon>Pseudomonadota</taxon>
        <taxon>Gammaproteobacteria</taxon>
        <taxon>Thiohalospirales</taxon>
        <taxon>Thiohalospiraceae</taxon>
        <taxon>Thiohalospira</taxon>
    </lineage>
</organism>
<evidence type="ECO:0000313" key="4">
    <source>
        <dbReference type="EMBL" id="SFC98153.1"/>
    </source>
</evidence>
<dbReference type="STRING" id="1123397.SAMN05660831_00321"/>
<dbReference type="OrthoDB" id="9814639at2"/>
<dbReference type="EMBL" id="FOMJ01000001">
    <property type="protein sequence ID" value="SFC98153.1"/>
    <property type="molecule type" value="Genomic_DNA"/>
</dbReference>
<reference evidence="4 5" key="1">
    <citation type="submission" date="2016-10" db="EMBL/GenBank/DDBJ databases">
        <authorList>
            <person name="de Groot N.N."/>
        </authorList>
    </citation>
    <scope>NUCLEOTIDE SEQUENCE [LARGE SCALE GENOMIC DNA]</scope>
    <source>
        <strain evidence="4 5">HL3</strain>
    </source>
</reference>
<dbReference type="AlphaFoldDB" id="A0A1I1NTT9"/>
<sequence>MTTRSRRDRLASWLGRTGMMRPLARLWHAGHDGVVILAYHRVVDTGPEADFPWDIDLVSASSTAFDRQMAEIRRHYHPVGLEEVWRRWSRGRRLPRRAVAVTFDDGFADNATCALPILRRHGIPATVFVSSGYVGSRTPFWFDGLAHWVNTTQAERMTIAGEVWSLTCMDSRRRAGWAALGHLKQLEEPRRQEQLEAWRTEIGEDDELDEGSRPLSRVELQALVEGGISIGSHTVSHPVLSRCDDATLRRELTQSRHDLEAMTGSPVTTLSYPVGGADAHGHRVREAAREAGYRLACAYVPGFNRRRTADRFALRRQRIERYIDHDRFRAMLACPEVFK</sequence>
<dbReference type="GO" id="GO:0005975">
    <property type="term" value="P:carbohydrate metabolic process"/>
    <property type="evidence" value="ECO:0007669"/>
    <property type="project" value="InterPro"/>
</dbReference>
<dbReference type="PROSITE" id="PS51677">
    <property type="entry name" value="NODB"/>
    <property type="match status" value="1"/>
</dbReference>
<evidence type="ECO:0000256" key="1">
    <source>
        <dbReference type="ARBA" id="ARBA00004613"/>
    </source>
</evidence>
<evidence type="ECO:0000256" key="2">
    <source>
        <dbReference type="ARBA" id="ARBA00022729"/>
    </source>
</evidence>
<comment type="subcellular location">
    <subcellularLocation>
        <location evidence="1">Secreted</location>
    </subcellularLocation>
</comment>
<keyword evidence="5" id="KW-1185">Reference proteome</keyword>
<protein>
    <submittedName>
        <fullName evidence="4">Polysaccharide deacetylase</fullName>
    </submittedName>
</protein>
<evidence type="ECO:0000313" key="5">
    <source>
        <dbReference type="Proteomes" id="UP000198611"/>
    </source>
</evidence>
<dbReference type="GO" id="GO:0005576">
    <property type="term" value="C:extracellular region"/>
    <property type="evidence" value="ECO:0007669"/>
    <property type="project" value="UniProtKB-SubCell"/>
</dbReference>
<dbReference type="SUPFAM" id="SSF88713">
    <property type="entry name" value="Glycoside hydrolase/deacetylase"/>
    <property type="match status" value="1"/>
</dbReference>
<feature type="domain" description="NodB homology" evidence="3">
    <location>
        <begin position="97"/>
        <end position="339"/>
    </location>
</feature>
<dbReference type="PANTHER" id="PTHR34216:SF3">
    <property type="entry name" value="POLY-BETA-1,6-N-ACETYL-D-GLUCOSAMINE N-DEACETYLASE"/>
    <property type="match status" value="1"/>
</dbReference>
<dbReference type="Gene3D" id="3.20.20.370">
    <property type="entry name" value="Glycoside hydrolase/deacetylase"/>
    <property type="match status" value="1"/>
</dbReference>
<dbReference type="RefSeq" id="WP_159432987.1">
    <property type="nucleotide sequence ID" value="NZ_FOMJ01000001.1"/>
</dbReference>
<dbReference type="CDD" id="cd10918">
    <property type="entry name" value="CE4_NodB_like_5s_6s"/>
    <property type="match status" value="1"/>
</dbReference>
<name>A0A1I1NTT9_9GAMM</name>
<dbReference type="InterPro" id="IPR011330">
    <property type="entry name" value="Glyco_hydro/deAcase_b/a-brl"/>
</dbReference>
<dbReference type="Pfam" id="PF01522">
    <property type="entry name" value="Polysacc_deac_1"/>
    <property type="match status" value="1"/>
</dbReference>
<gene>
    <name evidence="4" type="ORF">SAMN05660831_00321</name>
</gene>
<dbReference type="GO" id="GO:0016810">
    <property type="term" value="F:hydrolase activity, acting on carbon-nitrogen (but not peptide) bonds"/>
    <property type="evidence" value="ECO:0007669"/>
    <property type="project" value="InterPro"/>
</dbReference>
<keyword evidence="2" id="KW-0732">Signal</keyword>
<proteinExistence type="predicted"/>
<evidence type="ECO:0000259" key="3">
    <source>
        <dbReference type="PROSITE" id="PS51677"/>
    </source>
</evidence>
<accession>A0A1I1NTT9</accession>
<dbReference type="InterPro" id="IPR002509">
    <property type="entry name" value="NODB_dom"/>
</dbReference>
<dbReference type="InterPro" id="IPR051398">
    <property type="entry name" value="Polysacch_Deacetylase"/>
</dbReference>